<evidence type="ECO:0000313" key="3">
    <source>
        <dbReference type="EMBL" id="SEG46714.1"/>
    </source>
</evidence>
<sequence>MKTEVKHTEKTVSSQEPVVKRDNSKIYFFILAIAALLATNIYFYVKYKSSGEKLYTVTLQKENLQIEIDRIEAELDNIKAEGISSTAALVAAEQSARQKIEELRRNLENKGLTDGQMESARQEVLALKGKVSTMKDDVTALRIKNQMLAEANSQLVQQVKDSEGKVNAVQAEKQVLTDKIVKASSIKVSNIHLIGVEEKKNGSLENETKAKRIDKLQIDFTVADNPLAEMGKKDIFVRIINPKGNLIAYSEDLFYVHGEKLQYTFKEEINFTNNGQEYQMMWADNDHKFQKGAYTVLLYADNSIMGRASLVLK</sequence>
<protein>
    <submittedName>
        <fullName evidence="3">Uncharacterized protein</fullName>
    </submittedName>
</protein>
<accession>A0A1H6AEW6</accession>
<dbReference type="Proteomes" id="UP000236731">
    <property type="component" value="Unassembled WGS sequence"/>
</dbReference>
<gene>
    <name evidence="3" type="ORF">SAMN05421877_10896</name>
</gene>
<keyword evidence="4" id="KW-1185">Reference proteome</keyword>
<evidence type="ECO:0000313" key="4">
    <source>
        <dbReference type="Proteomes" id="UP000236731"/>
    </source>
</evidence>
<feature type="coiled-coil region" evidence="1">
    <location>
        <begin position="54"/>
        <end position="113"/>
    </location>
</feature>
<reference evidence="4" key="1">
    <citation type="submission" date="2016-10" db="EMBL/GenBank/DDBJ databases">
        <authorList>
            <person name="Varghese N."/>
            <person name="Submissions S."/>
        </authorList>
    </citation>
    <scope>NUCLEOTIDE SEQUENCE [LARGE SCALE GENOMIC DNA]</scope>
    <source>
        <strain evidence="4">DSM 22361</strain>
    </source>
</reference>
<proteinExistence type="predicted"/>
<dbReference type="OrthoDB" id="1115172at2"/>
<name>A0A1H6AEW6_9SPHI</name>
<dbReference type="RefSeq" id="WP_103906781.1">
    <property type="nucleotide sequence ID" value="NZ_CP049246.1"/>
</dbReference>
<evidence type="ECO:0000256" key="2">
    <source>
        <dbReference type="SAM" id="Phobius"/>
    </source>
</evidence>
<dbReference type="AlphaFoldDB" id="A0A1H6AEW6"/>
<keyword evidence="1" id="KW-0175">Coiled coil</keyword>
<keyword evidence="2" id="KW-1133">Transmembrane helix</keyword>
<dbReference type="EMBL" id="FNUT01000008">
    <property type="protein sequence ID" value="SEG46714.1"/>
    <property type="molecule type" value="Genomic_DNA"/>
</dbReference>
<feature type="transmembrane region" description="Helical" evidence="2">
    <location>
        <begin position="26"/>
        <end position="45"/>
    </location>
</feature>
<feature type="coiled-coil region" evidence="1">
    <location>
        <begin position="152"/>
        <end position="179"/>
    </location>
</feature>
<evidence type="ECO:0000256" key="1">
    <source>
        <dbReference type="SAM" id="Coils"/>
    </source>
</evidence>
<keyword evidence="2" id="KW-0472">Membrane</keyword>
<organism evidence="3 4">
    <name type="scientific">Sphingobacterium lactis</name>
    <dbReference type="NCBI Taxonomy" id="797291"/>
    <lineage>
        <taxon>Bacteria</taxon>
        <taxon>Pseudomonadati</taxon>
        <taxon>Bacteroidota</taxon>
        <taxon>Sphingobacteriia</taxon>
        <taxon>Sphingobacteriales</taxon>
        <taxon>Sphingobacteriaceae</taxon>
        <taxon>Sphingobacterium</taxon>
    </lineage>
</organism>
<keyword evidence="2" id="KW-0812">Transmembrane</keyword>